<accession>A0ABT5R527</accession>
<feature type="domain" description="GGDEF" evidence="3">
    <location>
        <begin position="309"/>
        <end position="434"/>
    </location>
</feature>
<reference evidence="4" key="1">
    <citation type="submission" date="2021-12" db="EMBL/GenBank/DDBJ databases">
        <title>Enterovibrio ZSDZ35 sp. nov. and Enterovibrio ZSDZ42 sp. nov., isolated from coastal seawater in Qingdao.</title>
        <authorList>
            <person name="Zhang P."/>
        </authorList>
    </citation>
    <scope>NUCLEOTIDE SEQUENCE</scope>
    <source>
        <strain evidence="4">ZSDZ42</strain>
    </source>
</reference>
<proteinExistence type="predicted"/>
<dbReference type="SUPFAM" id="SSF55073">
    <property type="entry name" value="Nucleotide cyclase"/>
    <property type="match status" value="1"/>
</dbReference>
<dbReference type="PROSITE" id="PS50887">
    <property type="entry name" value="GGDEF"/>
    <property type="match status" value="1"/>
</dbReference>
<dbReference type="Pfam" id="PF00990">
    <property type="entry name" value="GGDEF"/>
    <property type="match status" value="1"/>
</dbReference>
<organism evidence="4 5">
    <name type="scientific">Enterovibrio gelatinilyticus</name>
    <dbReference type="NCBI Taxonomy" id="2899819"/>
    <lineage>
        <taxon>Bacteria</taxon>
        <taxon>Pseudomonadati</taxon>
        <taxon>Pseudomonadota</taxon>
        <taxon>Gammaproteobacteria</taxon>
        <taxon>Vibrionales</taxon>
        <taxon>Vibrionaceae</taxon>
        <taxon>Enterovibrio</taxon>
    </lineage>
</organism>
<protein>
    <recommendedName>
        <fullName evidence="1">diguanylate cyclase</fullName>
        <ecNumber evidence="1">2.7.7.65</ecNumber>
    </recommendedName>
</protein>
<dbReference type="Gene3D" id="3.30.70.270">
    <property type="match status" value="1"/>
</dbReference>
<evidence type="ECO:0000256" key="2">
    <source>
        <dbReference type="ARBA" id="ARBA00034247"/>
    </source>
</evidence>
<name>A0ABT5R527_9GAMM</name>
<comment type="caution">
    <text evidence="4">The sequence shown here is derived from an EMBL/GenBank/DDBJ whole genome shotgun (WGS) entry which is preliminary data.</text>
</comment>
<dbReference type="SMART" id="SM00267">
    <property type="entry name" value="GGDEF"/>
    <property type="match status" value="1"/>
</dbReference>
<dbReference type="Proteomes" id="UP001149400">
    <property type="component" value="Unassembled WGS sequence"/>
</dbReference>
<dbReference type="PANTHER" id="PTHR45138">
    <property type="entry name" value="REGULATORY COMPONENTS OF SENSORY TRANSDUCTION SYSTEM"/>
    <property type="match status" value="1"/>
</dbReference>
<dbReference type="EC" id="2.7.7.65" evidence="1"/>
<dbReference type="PANTHER" id="PTHR45138:SF9">
    <property type="entry name" value="DIGUANYLATE CYCLASE DGCM-RELATED"/>
    <property type="match status" value="1"/>
</dbReference>
<dbReference type="InterPro" id="IPR050469">
    <property type="entry name" value="Diguanylate_Cyclase"/>
</dbReference>
<dbReference type="InterPro" id="IPR000160">
    <property type="entry name" value="GGDEF_dom"/>
</dbReference>
<sequence length="434" mass="49685">MHISSNVNRFLPYSFVRVFILSLLVTSTALQLFNMAHTQGLVTQLQTNFHSIFETIRRFGSYYNNSSDFVLNKGVHENDGVSLLVRQDNMSVKHLSPGILKLRTQLEALAPNSIWTVAVLENPSLYAHFLPLRQQYTDAFEQYRLNDVIERVVVREQLNNTYQEFYECNVRLSEPYVEKVTEQPIRTVYYPIHNHQALDALVSVDLNESYIQNQIDAYNDLHYTTLNIDGKNNAYTTTAFFPCSNAITFSVGFSFTDIIMKALWPSLLLAVLYQLGSHVLRKQGRSIKTDEMTNLYRRDYYEPKLKRMTSFSLLVLDIDHFKQINDQHGHAKGDEVLAKCARIISSQIRTGDAAIRWGGEEFIIVFKNMHQGILVDKAEQIRLAIANEKIAGLDVTVSIGGLTTHQTTFVDAYKIADTALYESKHRGRNRVTIL</sequence>
<dbReference type="CDD" id="cd01949">
    <property type="entry name" value="GGDEF"/>
    <property type="match status" value="1"/>
</dbReference>
<evidence type="ECO:0000313" key="4">
    <source>
        <dbReference type="EMBL" id="MDD1795384.1"/>
    </source>
</evidence>
<dbReference type="RefSeq" id="WP_274166182.1">
    <property type="nucleotide sequence ID" value="NZ_JAJUBC010000028.1"/>
</dbReference>
<dbReference type="InterPro" id="IPR029787">
    <property type="entry name" value="Nucleotide_cyclase"/>
</dbReference>
<dbReference type="InterPro" id="IPR043128">
    <property type="entry name" value="Rev_trsase/Diguanyl_cyclase"/>
</dbReference>
<dbReference type="EMBL" id="JAJUBC010000028">
    <property type="protein sequence ID" value="MDD1795384.1"/>
    <property type="molecule type" value="Genomic_DNA"/>
</dbReference>
<gene>
    <name evidence="4" type="ORF">LRP50_19825</name>
</gene>
<comment type="catalytic activity">
    <reaction evidence="2">
        <text>2 GTP = 3',3'-c-di-GMP + 2 diphosphate</text>
        <dbReference type="Rhea" id="RHEA:24898"/>
        <dbReference type="ChEBI" id="CHEBI:33019"/>
        <dbReference type="ChEBI" id="CHEBI:37565"/>
        <dbReference type="ChEBI" id="CHEBI:58805"/>
        <dbReference type="EC" id="2.7.7.65"/>
    </reaction>
</comment>
<evidence type="ECO:0000256" key="1">
    <source>
        <dbReference type="ARBA" id="ARBA00012528"/>
    </source>
</evidence>
<dbReference type="NCBIfam" id="TIGR00254">
    <property type="entry name" value="GGDEF"/>
    <property type="match status" value="1"/>
</dbReference>
<evidence type="ECO:0000313" key="5">
    <source>
        <dbReference type="Proteomes" id="UP001149400"/>
    </source>
</evidence>
<keyword evidence="5" id="KW-1185">Reference proteome</keyword>
<evidence type="ECO:0000259" key="3">
    <source>
        <dbReference type="PROSITE" id="PS50887"/>
    </source>
</evidence>